<dbReference type="PANTHER" id="PTHR17224">
    <property type="entry name" value="PEPTIDYL-TRNA HYDROLASE"/>
    <property type="match status" value="1"/>
</dbReference>
<dbReference type="GO" id="GO:0005737">
    <property type="term" value="C:cytoplasm"/>
    <property type="evidence" value="ECO:0007669"/>
    <property type="project" value="UniProtKB-SubCell"/>
</dbReference>
<dbReference type="PROSITE" id="PS01195">
    <property type="entry name" value="PEPT_TRNA_HYDROL_1"/>
    <property type="match status" value="1"/>
</dbReference>
<evidence type="ECO:0000256" key="6">
    <source>
        <dbReference type="ARBA" id="ARBA00050038"/>
    </source>
</evidence>
<evidence type="ECO:0000256" key="4">
    <source>
        <dbReference type="ARBA" id="ARBA00022884"/>
    </source>
</evidence>
<evidence type="ECO:0000256" key="8">
    <source>
        <dbReference type="RuleBase" id="RU000673"/>
    </source>
</evidence>
<keyword evidence="7" id="KW-0963">Cytoplasm</keyword>
<dbReference type="EMBL" id="BMJS01000035">
    <property type="protein sequence ID" value="GGG05362.1"/>
    <property type="molecule type" value="Genomic_DNA"/>
</dbReference>
<dbReference type="CDD" id="cd00462">
    <property type="entry name" value="PTH"/>
    <property type="match status" value="1"/>
</dbReference>
<comment type="catalytic activity">
    <reaction evidence="7 8">
        <text>an N-acyl-L-alpha-aminoacyl-tRNA + H2O = an N-acyl-L-amino acid + a tRNA + H(+)</text>
        <dbReference type="Rhea" id="RHEA:54448"/>
        <dbReference type="Rhea" id="RHEA-COMP:10123"/>
        <dbReference type="Rhea" id="RHEA-COMP:13883"/>
        <dbReference type="ChEBI" id="CHEBI:15377"/>
        <dbReference type="ChEBI" id="CHEBI:15378"/>
        <dbReference type="ChEBI" id="CHEBI:59874"/>
        <dbReference type="ChEBI" id="CHEBI:78442"/>
        <dbReference type="ChEBI" id="CHEBI:138191"/>
        <dbReference type="EC" id="3.1.1.29"/>
    </reaction>
</comment>
<comment type="caution">
    <text evidence="10">The sequence shown here is derived from an EMBL/GenBank/DDBJ whole genome shotgun (WGS) entry which is preliminary data.</text>
</comment>
<comment type="subunit">
    <text evidence="7">Monomer.</text>
</comment>
<dbReference type="GO" id="GO:0006515">
    <property type="term" value="P:protein quality control for misfolded or incompletely synthesized proteins"/>
    <property type="evidence" value="ECO:0007669"/>
    <property type="project" value="UniProtKB-UniRule"/>
</dbReference>
<comment type="subcellular location">
    <subcellularLocation>
        <location evidence="7">Cytoplasm</location>
    </subcellularLocation>
</comment>
<proteinExistence type="inferred from homology"/>
<evidence type="ECO:0000313" key="10">
    <source>
        <dbReference type="EMBL" id="GGG05362.1"/>
    </source>
</evidence>
<sequence length="191" mass="21012">MTQIKLIVGLGNIGGQYEGTRHNAGQWFLEAVADKLNFTLTSDSKFHGATAQTQIGAHKLWLLYPHTFMNKSGLAVSKLAQFYKIMPDEILVAHDELDLPCGQIRLKKGGGHGGHNGLRDIDASLGTRDYHRLRIGIGHPGDRNKVVGYVLGNPSLEDKIAIDHSITRAISHLGDIIQGNYQSVMNELHQK</sequence>
<gene>
    <name evidence="7 10" type="primary">pth</name>
    <name evidence="10" type="ORF">GCM10010995_23570</name>
</gene>
<name>A0A8J2Z6J0_9GAMM</name>
<feature type="active site" description="Proton acceptor" evidence="7">
    <location>
        <position position="22"/>
    </location>
</feature>
<feature type="site" description="Stabilizes the basic form of H active site to accept a proton" evidence="7">
    <location>
        <position position="95"/>
    </location>
</feature>
<dbReference type="Pfam" id="PF01195">
    <property type="entry name" value="Pept_tRNA_hydro"/>
    <property type="match status" value="1"/>
</dbReference>
<keyword evidence="11" id="KW-1185">Reference proteome</keyword>
<evidence type="ECO:0000256" key="1">
    <source>
        <dbReference type="ARBA" id="ARBA00013260"/>
    </source>
</evidence>
<dbReference type="InterPro" id="IPR036416">
    <property type="entry name" value="Pept_tRNA_hydro_sf"/>
</dbReference>
<evidence type="ECO:0000256" key="3">
    <source>
        <dbReference type="ARBA" id="ARBA00022801"/>
    </source>
</evidence>
<organism evidence="10 11">
    <name type="scientific">Cysteiniphilum litorale</name>
    <dbReference type="NCBI Taxonomy" id="2056700"/>
    <lineage>
        <taxon>Bacteria</taxon>
        <taxon>Pseudomonadati</taxon>
        <taxon>Pseudomonadota</taxon>
        <taxon>Gammaproteobacteria</taxon>
        <taxon>Thiotrichales</taxon>
        <taxon>Fastidiosibacteraceae</taxon>
        <taxon>Cysteiniphilum</taxon>
    </lineage>
</organism>
<dbReference type="GO" id="GO:0072344">
    <property type="term" value="P:rescue of stalled ribosome"/>
    <property type="evidence" value="ECO:0007669"/>
    <property type="project" value="UniProtKB-UniRule"/>
</dbReference>
<evidence type="ECO:0000256" key="2">
    <source>
        <dbReference type="ARBA" id="ARBA00022555"/>
    </source>
</evidence>
<evidence type="ECO:0000256" key="9">
    <source>
        <dbReference type="RuleBase" id="RU004320"/>
    </source>
</evidence>
<keyword evidence="2 7" id="KW-0820">tRNA-binding</keyword>
<dbReference type="HAMAP" id="MF_00083">
    <property type="entry name" value="Pept_tRNA_hydro_bact"/>
    <property type="match status" value="1"/>
</dbReference>
<dbReference type="RefSeq" id="WP_117003674.1">
    <property type="nucleotide sequence ID" value="NZ_BMJS01000035.1"/>
</dbReference>
<comment type="similarity">
    <text evidence="5 7 9">Belongs to the PTH family.</text>
</comment>
<comment type="function">
    <text evidence="7">Catalyzes the release of premature peptidyl moieties from peptidyl-tRNA molecules trapped in stalled 50S ribosomal subunits, and thus maintains levels of free tRNAs and 50S ribosomes.</text>
</comment>
<dbReference type="SUPFAM" id="SSF53178">
    <property type="entry name" value="Peptidyl-tRNA hydrolase-like"/>
    <property type="match status" value="1"/>
</dbReference>
<reference evidence="10" key="1">
    <citation type="journal article" date="2014" name="Int. J. Syst. Evol. Microbiol.">
        <title>Complete genome sequence of Corynebacterium casei LMG S-19264T (=DSM 44701T), isolated from a smear-ripened cheese.</title>
        <authorList>
            <consortium name="US DOE Joint Genome Institute (JGI-PGF)"/>
            <person name="Walter F."/>
            <person name="Albersmeier A."/>
            <person name="Kalinowski J."/>
            <person name="Ruckert C."/>
        </authorList>
    </citation>
    <scope>NUCLEOTIDE SEQUENCE</scope>
    <source>
        <strain evidence="10">CGMCC 1.15758</strain>
    </source>
</reference>
<dbReference type="AlphaFoldDB" id="A0A8J2Z6J0"/>
<feature type="binding site" evidence="7">
    <location>
        <position position="17"/>
    </location>
    <ligand>
        <name>tRNA</name>
        <dbReference type="ChEBI" id="CHEBI:17843"/>
    </ligand>
</feature>
<dbReference type="OrthoDB" id="9800507at2"/>
<dbReference type="PANTHER" id="PTHR17224:SF1">
    <property type="entry name" value="PEPTIDYL-TRNA HYDROLASE"/>
    <property type="match status" value="1"/>
</dbReference>
<protein>
    <recommendedName>
        <fullName evidence="6 7">Peptidyl-tRNA hydrolase</fullName>
        <shortName evidence="7">Pth</shortName>
        <ecNumber evidence="1 7">3.1.1.29</ecNumber>
    </recommendedName>
</protein>
<accession>A0A8J2Z6J0</accession>
<feature type="binding site" evidence="7">
    <location>
        <position position="70"/>
    </location>
    <ligand>
        <name>tRNA</name>
        <dbReference type="ChEBI" id="CHEBI:17843"/>
    </ligand>
</feature>
<keyword evidence="4 7" id="KW-0694">RNA-binding</keyword>
<comment type="function">
    <text evidence="7">Hydrolyzes ribosome-free peptidyl-tRNAs (with 1 or more amino acids incorporated), which drop off the ribosome during protein synthesis, or as a result of ribosome stalling.</text>
</comment>
<reference evidence="10" key="2">
    <citation type="submission" date="2020-09" db="EMBL/GenBank/DDBJ databases">
        <authorList>
            <person name="Sun Q."/>
            <person name="Zhou Y."/>
        </authorList>
    </citation>
    <scope>NUCLEOTIDE SEQUENCE</scope>
    <source>
        <strain evidence="10">CGMCC 1.15758</strain>
    </source>
</reference>
<dbReference type="PROSITE" id="PS01196">
    <property type="entry name" value="PEPT_TRNA_HYDROL_2"/>
    <property type="match status" value="1"/>
</dbReference>
<keyword evidence="3 7" id="KW-0378">Hydrolase</keyword>
<dbReference type="FunFam" id="3.40.50.1470:FF:000001">
    <property type="entry name" value="Peptidyl-tRNA hydrolase"/>
    <property type="match status" value="1"/>
</dbReference>
<dbReference type="EC" id="3.1.1.29" evidence="1 7"/>
<feature type="binding site" evidence="7">
    <location>
        <position position="68"/>
    </location>
    <ligand>
        <name>tRNA</name>
        <dbReference type="ChEBI" id="CHEBI:17843"/>
    </ligand>
</feature>
<evidence type="ECO:0000256" key="7">
    <source>
        <dbReference type="HAMAP-Rule" id="MF_00083"/>
    </source>
</evidence>
<evidence type="ECO:0000313" key="11">
    <source>
        <dbReference type="Proteomes" id="UP000636949"/>
    </source>
</evidence>
<feature type="site" description="Discriminates between blocked and unblocked aminoacyl-tRNA" evidence="7">
    <location>
        <position position="12"/>
    </location>
</feature>
<dbReference type="NCBIfam" id="TIGR00447">
    <property type="entry name" value="pth"/>
    <property type="match status" value="1"/>
</dbReference>
<evidence type="ECO:0000256" key="5">
    <source>
        <dbReference type="ARBA" id="ARBA00038063"/>
    </source>
</evidence>
<feature type="binding site" evidence="7">
    <location>
        <position position="116"/>
    </location>
    <ligand>
        <name>tRNA</name>
        <dbReference type="ChEBI" id="CHEBI:17843"/>
    </ligand>
</feature>
<dbReference type="InterPro" id="IPR018171">
    <property type="entry name" value="Pept_tRNA_hydro_CS"/>
</dbReference>
<dbReference type="GO" id="GO:0000049">
    <property type="term" value="F:tRNA binding"/>
    <property type="evidence" value="ECO:0007669"/>
    <property type="project" value="UniProtKB-UniRule"/>
</dbReference>
<dbReference type="Gene3D" id="3.40.50.1470">
    <property type="entry name" value="Peptidyl-tRNA hydrolase"/>
    <property type="match status" value="1"/>
</dbReference>
<dbReference type="Proteomes" id="UP000636949">
    <property type="component" value="Unassembled WGS sequence"/>
</dbReference>
<dbReference type="GO" id="GO:0004045">
    <property type="term" value="F:peptidyl-tRNA hydrolase activity"/>
    <property type="evidence" value="ECO:0007669"/>
    <property type="project" value="UniProtKB-UniRule"/>
</dbReference>
<dbReference type="InterPro" id="IPR001328">
    <property type="entry name" value="Pept_tRNA_hydro"/>
</dbReference>